<comment type="subcellular location">
    <subcellularLocation>
        <location evidence="1">Cell membrane</location>
        <topology evidence="1">Multi-pass membrane protein</topology>
    </subcellularLocation>
</comment>
<keyword evidence="9" id="KW-1185">Reference proteome</keyword>
<feature type="transmembrane region" description="Helical" evidence="7">
    <location>
        <begin position="350"/>
        <end position="371"/>
    </location>
</feature>
<sequence>MTDALETLSPSGGAGEASCCAPKSACCAAPASGPSWWKTIPGRKYLFSTWATVLGGPLLVLIFDRPEALNFVTFAVKAFAGTLPYIAFAVALIAWLKAAGAEAYVGRAFAGRERQAIVLAALFGGLAPFCSCEVIPFIAGLLAVGAPLSAIMAFWLSSPLIDPPTLLITAGALGWSFAIGKAAFAVTLGLLGGTAVALAMRAGAFANPVKVPSSAGGSGCGASPQTGRPVWQFWHEGTRREKFVAELRANAGFLVKWLALAYVLEAALVTYVPADMIASAVGGDGIGAIVISALVGMPAYLNSYVAPPLLAGLMDQGMSAGAAMAFMIAGAVSSIPAMAAVWSLVRPQVFAVYLGLGFFGAVLSGLLFQLVI</sequence>
<feature type="transmembrane region" description="Helical" evidence="7">
    <location>
        <begin position="75"/>
        <end position="96"/>
    </location>
</feature>
<dbReference type="InterPro" id="IPR052923">
    <property type="entry name" value="UPF0718"/>
</dbReference>
<dbReference type="PANTHER" id="PTHR34184:SF4">
    <property type="entry name" value="UPF0718 PROTEIN YCGR"/>
    <property type="match status" value="1"/>
</dbReference>
<dbReference type="Proteomes" id="UP001300261">
    <property type="component" value="Unassembled WGS sequence"/>
</dbReference>
<evidence type="ECO:0000256" key="7">
    <source>
        <dbReference type="SAM" id="Phobius"/>
    </source>
</evidence>
<evidence type="ECO:0000313" key="9">
    <source>
        <dbReference type="Proteomes" id="UP001300261"/>
    </source>
</evidence>
<dbReference type="Pfam" id="PF03773">
    <property type="entry name" value="ArsP_1"/>
    <property type="match status" value="1"/>
</dbReference>
<feature type="transmembrane region" description="Helical" evidence="7">
    <location>
        <begin position="277"/>
        <end position="301"/>
    </location>
</feature>
<feature type="transmembrane region" description="Helical" evidence="7">
    <location>
        <begin position="117"/>
        <end position="146"/>
    </location>
</feature>
<evidence type="ECO:0000256" key="2">
    <source>
        <dbReference type="ARBA" id="ARBA00006386"/>
    </source>
</evidence>
<accession>A0ABT3QY11</accession>
<keyword evidence="4 7" id="KW-0812">Transmembrane</keyword>
<protein>
    <submittedName>
        <fullName evidence="8">Permease</fullName>
    </submittedName>
</protein>
<keyword evidence="3" id="KW-1003">Cell membrane</keyword>
<keyword evidence="5 7" id="KW-1133">Transmembrane helix</keyword>
<gene>
    <name evidence="8" type="ORF">ON753_04795</name>
</gene>
<feature type="transmembrane region" description="Helical" evidence="7">
    <location>
        <begin position="249"/>
        <end position="271"/>
    </location>
</feature>
<feature type="transmembrane region" description="Helical" evidence="7">
    <location>
        <begin position="322"/>
        <end position="344"/>
    </location>
</feature>
<evidence type="ECO:0000313" key="8">
    <source>
        <dbReference type="EMBL" id="MCX2721726.1"/>
    </source>
</evidence>
<proteinExistence type="inferred from homology"/>
<comment type="caution">
    <text evidence="8">The sequence shown here is derived from an EMBL/GenBank/DDBJ whole genome shotgun (WGS) entry which is preliminary data.</text>
</comment>
<evidence type="ECO:0000256" key="5">
    <source>
        <dbReference type="ARBA" id="ARBA00022989"/>
    </source>
</evidence>
<name>A0ABT3QY11_9HYPH</name>
<dbReference type="InterPro" id="IPR005524">
    <property type="entry name" value="DUF318"/>
</dbReference>
<dbReference type="EMBL" id="JAPEVI010000003">
    <property type="protein sequence ID" value="MCX2721726.1"/>
    <property type="molecule type" value="Genomic_DNA"/>
</dbReference>
<organism evidence="8 9">
    <name type="scientific">Roseibium salinum</name>
    <dbReference type="NCBI Taxonomy" id="1604349"/>
    <lineage>
        <taxon>Bacteria</taxon>
        <taxon>Pseudomonadati</taxon>
        <taxon>Pseudomonadota</taxon>
        <taxon>Alphaproteobacteria</taxon>
        <taxon>Hyphomicrobiales</taxon>
        <taxon>Stappiaceae</taxon>
        <taxon>Roseibium</taxon>
    </lineage>
</organism>
<evidence type="ECO:0000256" key="3">
    <source>
        <dbReference type="ARBA" id="ARBA00022475"/>
    </source>
</evidence>
<evidence type="ECO:0000256" key="4">
    <source>
        <dbReference type="ARBA" id="ARBA00022692"/>
    </source>
</evidence>
<evidence type="ECO:0000256" key="6">
    <source>
        <dbReference type="ARBA" id="ARBA00023136"/>
    </source>
</evidence>
<dbReference type="RefSeq" id="WP_265961435.1">
    <property type="nucleotide sequence ID" value="NZ_JAPEVI010000003.1"/>
</dbReference>
<reference evidence="8 9" key="1">
    <citation type="journal article" date="2016" name="Int. J. Syst. Evol. Microbiol.">
        <title>Labrenzia salina sp. nov., isolated from the rhizosphere of the halophyte Arthrocnemum macrostachyum.</title>
        <authorList>
            <person name="Camacho M."/>
            <person name="Redondo-Gomez S."/>
            <person name="Rodriguez-Llorente I."/>
            <person name="Rohde M."/>
            <person name="Sproer C."/>
            <person name="Schumann P."/>
            <person name="Klenk H.P."/>
            <person name="Montero-Calasanz M.D.C."/>
        </authorList>
    </citation>
    <scope>NUCLEOTIDE SEQUENCE [LARGE SCALE GENOMIC DNA]</scope>
    <source>
        <strain evidence="8 9">DSM 29163</strain>
    </source>
</reference>
<evidence type="ECO:0000256" key="1">
    <source>
        <dbReference type="ARBA" id="ARBA00004651"/>
    </source>
</evidence>
<comment type="similarity">
    <text evidence="2">Belongs to the UPF0718 family.</text>
</comment>
<feature type="transmembrane region" description="Helical" evidence="7">
    <location>
        <begin position="45"/>
        <end position="63"/>
    </location>
</feature>
<dbReference type="PANTHER" id="PTHR34184">
    <property type="entry name" value="UPF0718 PROTEIN YCGR"/>
    <property type="match status" value="1"/>
</dbReference>
<keyword evidence="6 7" id="KW-0472">Membrane</keyword>